<protein>
    <submittedName>
        <fullName evidence="12">UDP-N-acetylglucosamine--N-acetylmuramyl-(Pentapeptide) pyrophosphoryl-undecaprenol N-acetylglucosamine transferase</fullName>
    </submittedName>
</protein>
<evidence type="ECO:0000259" key="10">
    <source>
        <dbReference type="Pfam" id="PF03033"/>
    </source>
</evidence>
<dbReference type="PANTHER" id="PTHR21015:SF22">
    <property type="entry name" value="GLYCOSYLTRANSFERASE"/>
    <property type="match status" value="1"/>
</dbReference>
<keyword evidence="2" id="KW-0132">Cell division</keyword>
<proteinExistence type="inferred from homology"/>
<dbReference type="RefSeq" id="WP_236091464.1">
    <property type="nucleotide sequence ID" value="NZ_JAKGSG010000069.1"/>
</dbReference>
<dbReference type="AlphaFoldDB" id="A0AA41UE51"/>
<dbReference type="GO" id="GO:0009252">
    <property type="term" value="P:peptidoglycan biosynthetic process"/>
    <property type="evidence" value="ECO:0007669"/>
    <property type="project" value="UniProtKB-KW"/>
</dbReference>
<dbReference type="InterPro" id="IPR004276">
    <property type="entry name" value="GlycoTrans_28_N"/>
</dbReference>
<evidence type="ECO:0000259" key="11">
    <source>
        <dbReference type="Pfam" id="PF04101"/>
    </source>
</evidence>
<dbReference type="GO" id="GO:0050511">
    <property type="term" value="F:undecaprenyldiphospho-muramoylpentapeptide beta-N-acetylglucosaminyltransferase activity"/>
    <property type="evidence" value="ECO:0007669"/>
    <property type="project" value="InterPro"/>
</dbReference>
<evidence type="ECO:0000313" key="13">
    <source>
        <dbReference type="Proteomes" id="UP001165405"/>
    </source>
</evidence>
<keyword evidence="9" id="KW-0961">Cell wall biogenesis/degradation</keyword>
<keyword evidence="13" id="KW-1185">Reference proteome</keyword>
<evidence type="ECO:0000256" key="6">
    <source>
        <dbReference type="ARBA" id="ARBA00022984"/>
    </source>
</evidence>
<dbReference type="GO" id="GO:0051301">
    <property type="term" value="P:cell division"/>
    <property type="evidence" value="ECO:0007669"/>
    <property type="project" value="UniProtKB-KW"/>
</dbReference>
<evidence type="ECO:0000256" key="4">
    <source>
        <dbReference type="ARBA" id="ARBA00022679"/>
    </source>
</evidence>
<evidence type="ECO:0000256" key="8">
    <source>
        <dbReference type="ARBA" id="ARBA00023306"/>
    </source>
</evidence>
<keyword evidence="3" id="KW-0328">Glycosyltransferase</keyword>
<dbReference type="Pfam" id="PF04101">
    <property type="entry name" value="Glyco_tran_28_C"/>
    <property type="match status" value="1"/>
</dbReference>
<dbReference type="GO" id="GO:0005975">
    <property type="term" value="P:carbohydrate metabolic process"/>
    <property type="evidence" value="ECO:0007669"/>
    <property type="project" value="InterPro"/>
</dbReference>
<dbReference type="Gene3D" id="3.40.50.2000">
    <property type="entry name" value="Glycogen Phosphorylase B"/>
    <property type="match status" value="2"/>
</dbReference>
<evidence type="ECO:0000256" key="7">
    <source>
        <dbReference type="ARBA" id="ARBA00023136"/>
    </source>
</evidence>
<sequence>MSTPREFRLLVTGGGTGGHTYPALTTVRALQARLTAEGTTVRVLWAGKAGGLEARVAQAEGIEFAQVATGKIRRASNPLGMLTVENAKDMARVPLGVAQARSVVARFRPDVVLSTGGYVAVPIGLAATMLRRPLVVHEQTVRLGLANRVLVRGAARVAVSSPSTLDLLPPTIRERAVVTGNPVRAEVLTGEPMKAVDVLGLDSFQPDLPVVYVTGGAQGSVQINTLIAESLPWLLERANVIHQCGPNNVETMTETATALPADLAGRYWVLGFVAAELPDVLALADVVVSRSGAGTIAELTALGKPAVLVPLASSAGNEQAHNARRLEEVGAAVALEGDVTPSGLQVAVEPLLTDAG</sequence>
<evidence type="ECO:0000256" key="3">
    <source>
        <dbReference type="ARBA" id="ARBA00022676"/>
    </source>
</evidence>
<dbReference type="SUPFAM" id="SSF53756">
    <property type="entry name" value="UDP-Glycosyltransferase/glycogen phosphorylase"/>
    <property type="match status" value="1"/>
</dbReference>
<evidence type="ECO:0000256" key="2">
    <source>
        <dbReference type="ARBA" id="ARBA00022618"/>
    </source>
</evidence>
<dbReference type="Pfam" id="PF03033">
    <property type="entry name" value="Glyco_transf_28"/>
    <property type="match status" value="1"/>
</dbReference>
<name>A0AA41UE51_9MICO</name>
<evidence type="ECO:0000256" key="5">
    <source>
        <dbReference type="ARBA" id="ARBA00022960"/>
    </source>
</evidence>
<keyword evidence="1" id="KW-1003">Cell membrane</keyword>
<keyword evidence="5" id="KW-0133">Cell shape</keyword>
<keyword evidence="8" id="KW-0131">Cell cycle</keyword>
<keyword evidence="4 12" id="KW-0808">Transferase</keyword>
<feature type="domain" description="Glycosyltransferase family 28 N-terminal" evidence="10">
    <location>
        <begin position="10"/>
        <end position="158"/>
    </location>
</feature>
<dbReference type="GO" id="GO:0071555">
    <property type="term" value="P:cell wall organization"/>
    <property type="evidence" value="ECO:0007669"/>
    <property type="project" value="UniProtKB-KW"/>
</dbReference>
<dbReference type="Proteomes" id="UP001165405">
    <property type="component" value="Unassembled WGS sequence"/>
</dbReference>
<dbReference type="GO" id="GO:0008360">
    <property type="term" value="P:regulation of cell shape"/>
    <property type="evidence" value="ECO:0007669"/>
    <property type="project" value="UniProtKB-KW"/>
</dbReference>
<evidence type="ECO:0000256" key="1">
    <source>
        <dbReference type="ARBA" id="ARBA00022475"/>
    </source>
</evidence>
<feature type="domain" description="Glycosyl transferase family 28 C-terminal" evidence="11">
    <location>
        <begin position="210"/>
        <end position="353"/>
    </location>
</feature>
<comment type="caution">
    <text evidence="12">The sequence shown here is derived from an EMBL/GenBank/DDBJ whole genome shotgun (WGS) entry which is preliminary data.</text>
</comment>
<keyword evidence="7" id="KW-0472">Membrane</keyword>
<dbReference type="InterPro" id="IPR006009">
    <property type="entry name" value="GlcNAc_MurG"/>
</dbReference>
<dbReference type="EMBL" id="JAKGSG010000069">
    <property type="protein sequence ID" value="MCF4123719.1"/>
    <property type="molecule type" value="Genomic_DNA"/>
</dbReference>
<evidence type="ECO:0000313" key="12">
    <source>
        <dbReference type="EMBL" id="MCF4123719.1"/>
    </source>
</evidence>
<organism evidence="12 13">
    <name type="scientific">Antribacter soli</name>
    <dbReference type="NCBI Taxonomy" id="2910976"/>
    <lineage>
        <taxon>Bacteria</taxon>
        <taxon>Bacillati</taxon>
        <taxon>Actinomycetota</taxon>
        <taxon>Actinomycetes</taxon>
        <taxon>Micrococcales</taxon>
        <taxon>Promicromonosporaceae</taxon>
        <taxon>Antribacter</taxon>
    </lineage>
</organism>
<reference evidence="12" key="1">
    <citation type="submission" date="2022-01" db="EMBL/GenBank/DDBJ databases">
        <title>Antribacter sp. nov., isolated from Guizhou of China.</title>
        <authorList>
            <person name="Chengliang C."/>
            <person name="Ya Z."/>
        </authorList>
    </citation>
    <scope>NUCLEOTIDE SEQUENCE</scope>
    <source>
        <strain evidence="12">KLBMP 9083</strain>
    </source>
</reference>
<evidence type="ECO:0000256" key="9">
    <source>
        <dbReference type="ARBA" id="ARBA00023316"/>
    </source>
</evidence>
<accession>A0AA41UE51</accession>
<dbReference type="PANTHER" id="PTHR21015">
    <property type="entry name" value="UDP-N-ACETYLGLUCOSAMINE--N-ACETYLMURAMYL-(PENTAPEPTIDE) PYROPHOSPHORYL-UNDECAPRENOL N-ACETYLGLUCOSAMINE TRANSFERASE 1"/>
    <property type="match status" value="1"/>
</dbReference>
<dbReference type="HAMAP" id="MF_00033">
    <property type="entry name" value="MurG"/>
    <property type="match status" value="1"/>
</dbReference>
<feature type="non-terminal residue" evidence="12">
    <location>
        <position position="356"/>
    </location>
</feature>
<dbReference type="CDD" id="cd03785">
    <property type="entry name" value="GT28_MurG"/>
    <property type="match status" value="1"/>
</dbReference>
<keyword evidence="6" id="KW-0573">Peptidoglycan synthesis</keyword>
<dbReference type="InterPro" id="IPR007235">
    <property type="entry name" value="Glyco_trans_28_C"/>
</dbReference>
<gene>
    <name evidence="12" type="ORF">L1785_22420</name>
</gene>